<dbReference type="PIRSF" id="PIRSF018300">
    <property type="entry name" value="DNA_pol_alph_2"/>
    <property type="match status" value="1"/>
</dbReference>
<keyword evidence="5 6" id="KW-0539">Nucleus</keyword>
<evidence type="ECO:0000256" key="4">
    <source>
        <dbReference type="ARBA" id="ARBA00022705"/>
    </source>
</evidence>
<evidence type="ECO:0000256" key="1">
    <source>
        <dbReference type="ARBA" id="ARBA00004123"/>
    </source>
</evidence>
<accession>A0AAJ8M233</accession>
<dbReference type="AlphaFoldDB" id="A0AAJ8M233"/>
<sequence>MSSSETINREELAKQFGNALTEHPDVMTECLSLLRLYHLNAHDLYYKYEAFVMSRPSGLRSKLSTMTIDSVKDFRTDLQRQQQTKTITSMGGATDRISSLSNDPKVAVGVKKVKGNLGDLEGLLGGFATPVRHVKTPNAPSSATVYDSSGDNRLTISGVNSTTPHKKSPIPPTSSSYRPGPSQLASSTNNAFLATPINKDSMGLSVPSSPMSPSVAETFSSSKKIQPLNLYAGSQNLVETLNPHLPSFSSSGSKQHSKPRVELSSLIDSSDYNYRYMFEKISERSEALDDLIDDYAESIKEAYGLMELGDPHFISDESIYTVGRILSSATSSKVDKNSLKSSFHLQSSRLIGAGKRIALEFPEHKLRVRGGAPGVQGFPLYSGCCVCVKGRNGGGEKFVVEEILMSPPSLLMQSSASDLISYQYGPKLNGEPITIIIAAGPFTLNDSLSYEPLDTLIEKVTEEKPDVLLLIGPFVDSQHPAIKGCAVSQTPAEIFRNQISNRLQTVVENSSGTVILLVPSIRDMVSQHMAFPQSMFEKEGLGIPKKIKVLPNPCIFCINEVSIALTSVDILFHLNQAQVFMRAEEADPDSEVNANAVMDTFAGYIRQVLNQRSFYPLFPPPEDLAEDVNLDVTHYSLLKLEQAPDILIFPSKLNKFSKIVDSSLVINPSQLARARSAGHFAKLIIHPTPKKDLEMALDAEDVMLEHQVWDRARSEIWKLR</sequence>
<proteinExistence type="inferred from homology"/>
<feature type="region of interest" description="Disordered" evidence="7">
    <location>
        <begin position="137"/>
        <end position="187"/>
    </location>
</feature>
<dbReference type="InterPro" id="IPR054300">
    <property type="entry name" value="OB_DPOA2"/>
</dbReference>
<feature type="domain" description="DNA polymerase alpha/delta/epsilon subunit B" evidence="8">
    <location>
        <begin position="435"/>
        <end position="658"/>
    </location>
</feature>
<feature type="compositionally biased region" description="Polar residues" evidence="7">
    <location>
        <begin position="173"/>
        <end position="187"/>
    </location>
</feature>
<comment type="subcellular location">
    <subcellularLocation>
        <location evidence="1 6">Nucleus</location>
    </subcellularLocation>
</comment>
<evidence type="ECO:0000259" key="9">
    <source>
        <dbReference type="Pfam" id="PF22062"/>
    </source>
</evidence>
<dbReference type="InterPro" id="IPR007185">
    <property type="entry name" value="DNA_pol_a/d/e_bsu"/>
</dbReference>
<protein>
    <recommendedName>
        <fullName evidence="3 6">DNA polymerase alpha subunit B</fullName>
    </recommendedName>
</protein>
<evidence type="ECO:0000256" key="5">
    <source>
        <dbReference type="ARBA" id="ARBA00023242"/>
    </source>
</evidence>
<dbReference type="GeneID" id="91088481"/>
<evidence type="ECO:0000256" key="6">
    <source>
        <dbReference type="PIRNR" id="PIRNR018300"/>
    </source>
</evidence>
<comment type="function">
    <text evidence="6">Accessory subunit of the DNA polymerase alpha complex (also known as the alpha DNA polymerase-primase complex) which plays an essential role in the initiation of DNA synthesis.</text>
</comment>
<reference evidence="10" key="1">
    <citation type="submission" date="2016-06" db="EMBL/GenBank/DDBJ databases">
        <authorList>
            <person name="Cuomo C."/>
            <person name="Litvintseva A."/>
            <person name="Heitman J."/>
            <person name="Chen Y."/>
            <person name="Sun S."/>
            <person name="Springer D."/>
            <person name="Dromer F."/>
            <person name="Young S."/>
            <person name="Zeng Q."/>
            <person name="Chapman S."/>
            <person name="Gujja S."/>
            <person name="Saif S."/>
            <person name="Birren B."/>
        </authorList>
    </citation>
    <scope>NUCLEOTIDE SEQUENCE</scope>
    <source>
        <strain evidence="10">CBS 7841</strain>
    </source>
</reference>
<dbReference type="Pfam" id="PF04042">
    <property type="entry name" value="DNA_pol_E_B"/>
    <property type="match status" value="1"/>
</dbReference>
<evidence type="ECO:0000313" key="11">
    <source>
        <dbReference type="Proteomes" id="UP000094043"/>
    </source>
</evidence>
<feature type="compositionally biased region" description="Polar residues" evidence="7">
    <location>
        <begin position="138"/>
        <end position="163"/>
    </location>
</feature>
<name>A0AAJ8M233_9TREE</name>
<feature type="domain" description="DNA polymerase alpha subunit B OB" evidence="9">
    <location>
        <begin position="285"/>
        <end position="404"/>
    </location>
</feature>
<reference evidence="10" key="3">
    <citation type="submission" date="2024-01" db="EMBL/GenBank/DDBJ databases">
        <authorList>
            <person name="Coelho M.A."/>
            <person name="David-Palma M."/>
            <person name="Shea T."/>
            <person name="Sun S."/>
            <person name="Cuomo C.A."/>
            <person name="Heitman J."/>
        </authorList>
    </citation>
    <scope>NUCLEOTIDE SEQUENCE</scope>
    <source>
        <strain evidence="10">CBS 7841</strain>
    </source>
</reference>
<dbReference type="Gene3D" id="3.60.21.60">
    <property type="match status" value="2"/>
</dbReference>
<dbReference type="EMBL" id="CP143788">
    <property type="protein sequence ID" value="WVN89055.1"/>
    <property type="molecule type" value="Genomic_DNA"/>
</dbReference>
<dbReference type="GO" id="GO:0006270">
    <property type="term" value="P:DNA replication initiation"/>
    <property type="evidence" value="ECO:0007669"/>
    <property type="project" value="TreeGrafter"/>
</dbReference>
<evidence type="ECO:0000313" key="10">
    <source>
        <dbReference type="EMBL" id="WVN89055.1"/>
    </source>
</evidence>
<gene>
    <name evidence="10" type="ORF">L203_104271</name>
</gene>
<dbReference type="InterPro" id="IPR016722">
    <property type="entry name" value="DNA_pol_alpha_bsu"/>
</dbReference>
<evidence type="ECO:0000256" key="7">
    <source>
        <dbReference type="SAM" id="MobiDB-lite"/>
    </source>
</evidence>
<dbReference type="Proteomes" id="UP000094043">
    <property type="component" value="Chromosome 5"/>
</dbReference>
<comment type="similarity">
    <text evidence="2 6">Belongs to the DNA polymerase alpha subunit B family.</text>
</comment>
<dbReference type="PANTHER" id="PTHR23061">
    <property type="entry name" value="DNA POLYMERASE 2 ALPHA 70 KDA SUBUNIT"/>
    <property type="match status" value="1"/>
</dbReference>
<dbReference type="RefSeq" id="XP_066069755.1">
    <property type="nucleotide sequence ID" value="XM_066213658.1"/>
</dbReference>
<dbReference type="PANTHER" id="PTHR23061:SF12">
    <property type="entry name" value="DNA POLYMERASE ALPHA SUBUNIT B"/>
    <property type="match status" value="1"/>
</dbReference>
<keyword evidence="4 6" id="KW-0235">DNA replication</keyword>
<dbReference type="Pfam" id="PF22062">
    <property type="entry name" value="OB_DPOA2"/>
    <property type="match status" value="1"/>
</dbReference>
<reference evidence="10" key="2">
    <citation type="journal article" date="2022" name="Elife">
        <title>Obligate sexual reproduction of a homothallic fungus closely related to the Cryptococcus pathogenic species complex.</title>
        <authorList>
            <person name="Passer A.R."/>
            <person name="Clancey S.A."/>
            <person name="Shea T."/>
            <person name="David-Palma M."/>
            <person name="Averette A.F."/>
            <person name="Boekhout T."/>
            <person name="Porcel B.M."/>
            <person name="Nowrousian M."/>
            <person name="Cuomo C.A."/>
            <person name="Sun S."/>
            <person name="Heitman J."/>
            <person name="Coelho M.A."/>
        </authorList>
    </citation>
    <scope>NUCLEOTIDE SEQUENCE</scope>
    <source>
        <strain evidence="10">CBS 7841</strain>
    </source>
</reference>
<evidence type="ECO:0000256" key="3">
    <source>
        <dbReference type="ARBA" id="ARBA00018596"/>
    </source>
</evidence>
<dbReference type="GO" id="GO:0005658">
    <property type="term" value="C:alpha DNA polymerase:primase complex"/>
    <property type="evidence" value="ECO:0007669"/>
    <property type="project" value="TreeGrafter"/>
</dbReference>
<organism evidence="10 11">
    <name type="scientific">Cryptococcus depauperatus CBS 7841</name>
    <dbReference type="NCBI Taxonomy" id="1295531"/>
    <lineage>
        <taxon>Eukaryota</taxon>
        <taxon>Fungi</taxon>
        <taxon>Dikarya</taxon>
        <taxon>Basidiomycota</taxon>
        <taxon>Agaricomycotina</taxon>
        <taxon>Tremellomycetes</taxon>
        <taxon>Tremellales</taxon>
        <taxon>Cryptococcaceae</taxon>
        <taxon>Cryptococcus</taxon>
    </lineage>
</organism>
<dbReference type="GO" id="GO:0003677">
    <property type="term" value="F:DNA binding"/>
    <property type="evidence" value="ECO:0007669"/>
    <property type="project" value="InterPro"/>
</dbReference>
<evidence type="ECO:0000256" key="2">
    <source>
        <dbReference type="ARBA" id="ARBA00007299"/>
    </source>
</evidence>
<evidence type="ECO:0000259" key="8">
    <source>
        <dbReference type="Pfam" id="PF04042"/>
    </source>
</evidence>
<keyword evidence="11" id="KW-1185">Reference proteome</keyword>
<dbReference type="KEGG" id="cdep:91088481"/>